<accession>A0A5B1CLG6</accession>
<gene>
    <name evidence="3" type="ORF">LF1_31690</name>
</gene>
<reference evidence="3 4" key="1">
    <citation type="submission" date="2019-08" db="EMBL/GenBank/DDBJ databases">
        <title>Deep-cultivation of Planctomycetes and their phenomic and genomic characterization uncovers novel biology.</title>
        <authorList>
            <person name="Wiegand S."/>
            <person name="Jogler M."/>
            <person name="Boedeker C."/>
            <person name="Pinto D."/>
            <person name="Vollmers J."/>
            <person name="Rivas-Marin E."/>
            <person name="Kohn T."/>
            <person name="Peeters S.H."/>
            <person name="Heuer A."/>
            <person name="Rast P."/>
            <person name="Oberbeckmann S."/>
            <person name="Bunk B."/>
            <person name="Jeske O."/>
            <person name="Meyerdierks A."/>
            <person name="Storesund J.E."/>
            <person name="Kallscheuer N."/>
            <person name="Luecker S."/>
            <person name="Lage O.M."/>
            <person name="Pohl T."/>
            <person name="Merkel B.J."/>
            <person name="Hornburger P."/>
            <person name="Mueller R.-W."/>
            <person name="Bruemmer F."/>
            <person name="Labrenz M."/>
            <person name="Spormann A.M."/>
            <person name="Op Den Camp H."/>
            <person name="Overmann J."/>
            <person name="Amann R."/>
            <person name="Jetten M.S.M."/>
            <person name="Mascher T."/>
            <person name="Medema M.H."/>
            <person name="Devos D.P."/>
            <person name="Kaster A.-K."/>
            <person name="Ovreas L."/>
            <person name="Rohde M."/>
            <person name="Galperin M.Y."/>
            <person name="Jogler C."/>
        </authorList>
    </citation>
    <scope>NUCLEOTIDE SEQUENCE [LARGE SCALE GENOMIC DNA]</scope>
    <source>
        <strain evidence="3 4">LF1</strain>
    </source>
</reference>
<organism evidence="3 4">
    <name type="scientific">Rubripirellula obstinata</name>
    <dbReference type="NCBI Taxonomy" id="406547"/>
    <lineage>
        <taxon>Bacteria</taxon>
        <taxon>Pseudomonadati</taxon>
        <taxon>Planctomycetota</taxon>
        <taxon>Planctomycetia</taxon>
        <taxon>Pirellulales</taxon>
        <taxon>Pirellulaceae</taxon>
        <taxon>Rubripirellula</taxon>
    </lineage>
</organism>
<keyword evidence="4" id="KW-1185">Reference proteome</keyword>
<sequence length="78" mass="8199" precursor="true">MKRNELTIWAMLITSSVVGSIVAAALPNPEAKSTSKQVQQAVEVGSDEAFANHTLVTTRSKTKSDASSGGRFAASKSF</sequence>
<comment type="caution">
    <text evidence="3">The sequence shown here is derived from an EMBL/GenBank/DDBJ whole genome shotgun (WGS) entry which is preliminary data.</text>
</comment>
<dbReference type="Proteomes" id="UP000322699">
    <property type="component" value="Unassembled WGS sequence"/>
</dbReference>
<keyword evidence="2" id="KW-0472">Membrane</keyword>
<evidence type="ECO:0000256" key="2">
    <source>
        <dbReference type="SAM" id="Phobius"/>
    </source>
</evidence>
<keyword evidence="2" id="KW-0812">Transmembrane</keyword>
<dbReference type="AlphaFoldDB" id="A0A5B1CLG6"/>
<feature type="region of interest" description="Disordered" evidence="1">
    <location>
        <begin position="55"/>
        <end position="78"/>
    </location>
</feature>
<evidence type="ECO:0000256" key="1">
    <source>
        <dbReference type="SAM" id="MobiDB-lite"/>
    </source>
</evidence>
<dbReference type="EMBL" id="VRLW01000001">
    <property type="protein sequence ID" value="KAA1260629.1"/>
    <property type="molecule type" value="Genomic_DNA"/>
</dbReference>
<proteinExistence type="predicted"/>
<dbReference type="RefSeq" id="WP_068262393.1">
    <property type="nucleotide sequence ID" value="NZ_LWSK01000035.1"/>
</dbReference>
<name>A0A5B1CLG6_9BACT</name>
<protein>
    <submittedName>
        <fullName evidence="3">Uncharacterized protein</fullName>
    </submittedName>
</protein>
<feature type="transmembrane region" description="Helical" evidence="2">
    <location>
        <begin position="6"/>
        <end position="26"/>
    </location>
</feature>
<evidence type="ECO:0000313" key="3">
    <source>
        <dbReference type="EMBL" id="KAA1260629.1"/>
    </source>
</evidence>
<evidence type="ECO:0000313" key="4">
    <source>
        <dbReference type="Proteomes" id="UP000322699"/>
    </source>
</evidence>
<keyword evidence="2" id="KW-1133">Transmembrane helix</keyword>